<evidence type="ECO:0000256" key="1">
    <source>
        <dbReference type="PROSITE-ProRule" id="PRU00339"/>
    </source>
</evidence>
<dbReference type="Gene3D" id="1.10.287.110">
    <property type="entry name" value="DnaJ domain"/>
    <property type="match status" value="1"/>
</dbReference>
<dbReference type="KEGG" id="gtt:GUITHDRAFT_109469"/>
<dbReference type="Gene3D" id="1.25.40.10">
    <property type="entry name" value="Tetratricopeptide repeat domain"/>
    <property type="match status" value="5"/>
</dbReference>
<dbReference type="AlphaFoldDB" id="L1J9E4"/>
<dbReference type="PROSITE" id="PS50005">
    <property type="entry name" value="TPR"/>
    <property type="match status" value="2"/>
</dbReference>
<feature type="region of interest" description="Disordered" evidence="3">
    <location>
        <begin position="494"/>
        <end position="527"/>
    </location>
</feature>
<dbReference type="OrthoDB" id="445556at2759"/>
<feature type="compositionally biased region" description="Basic and acidic residues" evidence="3">
    <location>
        <begin position="1"/>
        <end position="12"/>
    </location>
</feature>
<dbReference type="PROSITE" id="PS50076">
    <property type="entry name" value="DNAJ_2"/>
    <property type="match status" value="1"/>
</dbReference>
<dbReference type="CDD" id="cd06257">
    <property type="entry name" value="DnaJ"/>
    <property type="match status" value="1"/>
</dbReference>
<feature type="compositionally biased region" description="Acidic residues" evidence="3">
    <location>
        <begin position="374"/>
        <end position="396"/>
    </location>
</feature>
<feature type="compositionally biased region" description="Polar residues" evidence="3">
    <location>
        <begin position="73"/>
        <end position="90"/>
    </location>
</feature>
<keyword evidence="7" id="KW-1185">Reference proteome</keyword>
<dbReference type="PaxDb" id="55529-EKX44690"/>
<feature type="repeat" description="TPR" evidence="1">
    <location>
        <begin position="769"/>
        <end position="802"/>
    </location>
</feature>
<feature type="compositionally biased region" description="Polar residues" evidence="3">
    <location>
        <begin position="101"/>
        <end position="113"/>
    </location>
</feature>
<keyword evidence="2" id="KW-0175">Coiled coil</keyword>
<dbReference type="PRINTS" id="PR00625">
    <property type="entry name" value="JDOMAIN"/>
</dbReference>
<feature type="compositionally biased region" description="Basic and acidic residues" evidence="3">
    <location>
        <begin position="441"/>
        <end position="450"/>
    </location>
</feature>
<dbReference type="InterPro" id="IPR018253">
    <property type="entry name" value="DnaJ_domain_CS"/>
</dbReference>
<dbReference type="RefSeq" id="XP_005831670.1">
    <property type="nucleotide sequence ID" value="XM_005831613.1"/>
</dbReference>
<dbReference type="HOGENOM" id="CLU_285363_0_0_1"/>
<protein>
    <recommendedName>
        <fullName evidence="4">J domain-containing protein</fullName>
    </recommendedName>
</protein>
<dbReference type="InterPro" id="IPR019734">
    <property type="entry name" value="TPR_rpt"/>
</dbReference>
<feature type="region of interest" description="Disordered" evidence="3">
    <location>
        <begin position="358"/>
        <end position="472"/>
    </location>
</feature>
<dbReference type="SUPFAM" id="SSF48452">
    <property type="entry name" value="TPR-like"/>
    <property type="match status" value="4"/>
</dbReference>
<feature type="repeat" description="TPR" evidence="1">
    <location>
        <begin position="723"/>
        <end position="756"/>
    </location>
</feature>
<dbReference type="InterPro" id="IPR001623">
    <property type="entry name" value="DnaJ_domain"/>
</dbReference>
<dbReference type="InterPro" id="IPR036869">
    <property type="entry name" value="J_dom_sf"/>
</dbReference>
<dbReference type="eggNOG" id="KOG0550">
    <property type="taxonomic scope" value="Eukaryota"/>
</dbReference>
<proteinExistence type="predicted"/>
<organism evidence="5">
    <name type="scientific">Guillardia theta (strain CCMP2712)</name>
    <name type="common">Cryptophyte</name>
    <dbReference type="NCBI Taxonomy" id="905079"/>
    <lineage>
        <taxon>Eukaryota</taxon>
        <taxon>Cryptophyceae</taxon>
        <taxon>Pyrenomonadales</taxon>
        <taxon>Geminigeraceae</taxon>
        <taxon>Guillardia</taxon>
    </lineage>
</organism>
<feature type="compositionally biased region" description="Basic and acidic residues" evidence="3">
    <location>
        <begin position="118"/>
        <end position="128"/>
    </location>
</feature>
<evidence type="ECO:0000313" key="5">
    <source>
        <dbReference type="EMBL" id="EKX44690.1"/>
    </source>
</evidence>
<name>L1J9E4_GUITC</name>
<feature type="region of interest" description="Disordered" evidence="3">
    <location>
        <begin position="1"/>
        <end position="190"/>
    </location>
</feature>
<evidence type="ECO:0000313" key="6">
    <source>
        <dbReference type="EnsemblProtists" id="EKX44690"/>
    </source>
</evidence>
<evidence type="ECO:0000313" key="7">
    <source>
        <dbReference type="Proteomes" id="UP000011087"/>
    </source>
</evidence>
<feature type="coiled-coil region" evidence="2">
    <location>
        <begin position="817"/>
        <end position="872"/>
    </location>
</feature>
<dbReference type="PANTHER" id="PTHR44200">
    <property type="entry name" value="DNAJ HOMOLOG SUBFAMILY C MEMBER 7"/>
    <property type="match status" value="1"/>
</dbReference>
<evidence type="ECO:0000256" key="2">
    <source>
        <dbReference type="SAM" id="Coils"/>
    </source>
</evidence>
<sequence>MAERSQEQHVQVEETEGSPVDNLKFFKSSSPPSANPFCSPATSCSTADGSPGNPLDFNTFFQSFKDGGGQLSFKVSNENSTPNVGPQNGSAEPPAEGETDAGSSQTFFTSPHASNIPGDKHSEEEISPKRKKRGAANSSSSRTSASRKDETQSKTKPVSEQEDNGSSKESPKSSSEQKQSERKGKSPTLVFTGNAKQHRVWNEEEEAWEYVEAIYALQEAEEIRIRGNFSFEMGAYELAKRLYSASGDYLENAIYLEKDEEQTIPGYKEKKQEVSEKAKLNLALCMMKLNEFHDCIKTCNEVLKVAGWIAHMKLSSYREALKYLQKASKLQPSDEAIRKGILDCLTYVRFDEADPDFGEDFQSSAFPSASARDDQDDEEEEEEEEEEHNDEEEYETDGDHESEATTSWVTTDEDTESDEDHHDEPDSQSFHFVESDAAMAARKDTEDGVPKESLPQKPEANQDPSKKNFPSESFLSKFEKDFLLKELEKSRNFSQNSPKWEKLDSGSAQPSSQPAPKKETTDSKLTLVEKSAEDAKDRGNEYFKRQQWEAAMREYSSSIHLSKLSSFKKQHLAAVYWSNRAACLIRLERFAEALDDCEKAMSLNDKFWKAAARGARAAMALGQFTKALQLLEEAETISGSSLEDTPKARKLCDSVRLFDQLLANGEADRALACIRSVLTECSDGTHLKLKLCRALLACGRHDELFKTCTDLQAKKDLSEQFKSEVEHMLAKALTHKGKIVEAITRFRELLRKDPDNAEYQSDCKKLKAMYAKLQEGDQLLSKTNFSQARSLYTEALDMDPTNDGFTATILSRRAETFHKQREEVSSCTESLNKAEKEVEQAQKELELAKMRLERAQQRLKDSRASNERTKSKDFVGKWAIFKAIDDSCNALDRDSFCVRALVCRARCYVLIEEFSEAILDYERALASPQVNENPLAVNSICIKEELRVAQQKQNSAKIDHYQALGLRQGGSNVTADDIKKAYRKLAIKYHPDKLGHLGGEARERMERKFKQITEANAILSNPTERRMYDIKNTSYSRSSGRYNDYAYFGSSYRPSHHNPYAGGGYPFNSSRSSFFNHDDDDEYDSM</sequence>
<accession>L1J9E4</accession>
<keyword evidence="1" id="KW-0802">TPR repeat</keyword>
<dbReference type="EMBL" id="JH993003">
    <property type="protein sequence ID" value="EKX44690.1"/>
    <property type="molecule type" value="Genomic_DNA"/>
</dbReference>
<evidence type="ECO:0000256" key="3">
    <source>
        <dbReference type="SAM" id="MobiDB-lite"/>
    </source>
</evidence>
<dbReference type="InterPro" id="IPR052758">
    <property type="entry name" value="SRC_co-chaperone"/>
</dbReference>
<feature type="compositionally biased region" description="Basic and acidic residues" evidence="3">
    <location>
        <begin position="146"/>
        <end position="171"/>
    </location>
</feature>
<dbReference type="GeneID" id="17301404"/>
<dbReference type="SMART" id="SM00028">
    <property type="entry name" value="TPR"/>
    <property type="match status" value="8"/>
</dbReference>
<gene>
    <name evidence="5" type="ORF">GUITHDRAFT_109469</name>
</gene>
<dbReference type="SUPFAM" id="SSF46565">
    <property type="entry name" value="Chaperone J-domain"/>
    <property type="match status" value="1"/>
</dbReference>
<dbReference type="Pfam" id="PF00226">
    <property type="entry name" value="DnaJ"/>
    <property type="match status" value="1"/>
</dbReference>
<reference evidence="6" key="3">
    <citation type="submission" date="2015-06" db="UniProtKB">
        <authorList>
            <consortium name="EnsemblProtists"/>
        </authorList>
    </citation>
    <scope>IDENTIFICATION</scope>
</reference>
<reference evidence="7" key="2">
    <citation type="submission" date="2012-11" db="EMBL/GenBank/DDBJ databases">
        <authorList>
            <person name="Kuo A."/>
            <person name="Curtis B.A."/>
            <person name="Tanifuji G."/>
            <person name="Burki F."/>
            <person name="Gruber A."/>
            <person name="Irimia M."/>
            <person name="Maruyama S."/>
            <person name="Arias M.C."/>
            <person name="Ball S.G."/>
            <person name="Gile G.H."/>
            <person name="Hirakawa Y."/>
            <person name="Hopkins J.F."/>
            <person name="Rensing S.A."/>
            <person name="Schmutz J."/>
            <person name="Symeonidi A."/>
            <person name="Elias M."/>
            <person name="Eveleigh R.J."/>
            <person name="Herman E.K."/>
            <person name="Klute M.J."/>
            <person name="Nakayama T."/>
            <person name="Obornik M."/>
            <person name="Reyes-Prieto A."/>
            <person name="Armbrust E.V."/>
            <person name="Aves S.J."/>
            <person name="Beiko R.G."/>
            <person name="Coutinho P."/>
            <person name="Dacks J.B."/>
            <person name="Durnford D.G."/>
            <person name="Fast N.M."/>
            <person name="Green B.R."/>
            <person name="Grisdale C."/>
            <person name="Hempe F."/>
            <person name="Henrissat B."/>
            <person name="Hoppner M.P."/>
            <person name="Ishida K.-I."/>
            <person name="Kim E."/>
            <person name="Koreny L."/>
            <person name="Kroth P.G."/>
            <person name="Liu Y."/>
            <person name="Malik S.-B."/>
            <person name="Maier U.G."/>
            <person name="McRose D."/>
            <person name="Mock T."/>
            <person name="Neilson J.A."/>
            <person name="Onodera N.T."/>
            <person name="Poole A.M."/>
            <person name="Pritham E.J."/>
            <person name="Richards T.A."/>
            <person name="Rocap G."/>
            <person name="Roy S.W."/>
            <person name="Sarai C."/>
            <person name="Schaack S."/>
            <person name="Shirato S."/>
            <person name="Slamovits C.H."/>
            <person name="Spencer D.F."/>
            <person name="Suzuki S."/>
            <person name="Worden A.Z."/>
            <person name="Zauner S."/>
            <person name="Barry K."/>
            <person name="Bell C."/>
            <person name="Bharti A.K."/>
            <person name="Crow J.A."/>
            <person name="Grimwood J."/>
            <person name="Kramer R."/>
            <person name="Lindquist E."/>
            <person name="Lucas S."/>
            <person name="Salamov A."/>
            <person name="McFadden G.I."/>
            <person name="Lane C.E."/>
            <person name="Keeling P.J."/>
            <person name="Gray M.W."/>
            <person name="Grigoriev I.V."/>
            <person name="Archibald J.M."/>
        </authorList>
    </citation>
    <scope>NUCLEOTIDE SEQUENCE</scope>
    <source>
        <strain evidence="7">CCMP2712</strain>
    </source>
</reference>
<dbReference type="STRING" id="905079.L1J9E4"/>
<dbReference type="EnsemblProtists" id="EKX44690">
    <property type="protein sequence ID" value="EKX44690"/>
    <property type="gene ID" value="GUITHDRAFT_109469"/>
</dbReference>
<reference evidence="5 7" key="1">
    <citation type="journal article" date="2012" name="Nature">
        <title>Algal genomes reveal evolutionary mosaicism and the fate of nucleomorphs.</title>
        <authorList>
            <consortium name="DOE Joint Genome Institute"/>
            <person name="Curtis B.A."/>
            <person name="Tanifuji G."/>
            <person name="Burki F."/>
            <person name="Gruber A."/>
            <person name="Irimia M."/>
            <person name="Maruyama S."/>
            <person name="Arias M.C."/>
            <person name="Ball S.G."/>
            <person name="Gile G.H."/>
            <person name="Hirakawa Y."/>
            <person name="Hopkins J.F."/>
            <person name="Kuo A."/>
            <person name="Rensing S.A."/>
            <person name="Schmutz J."/>
            <person name="Symeonidi A."/>
            <person name="Elias M."/>
            <person name="Eveleigh R.J."/>
            <person name="Herman E.K."/>
            <person name="Klute M.J."/>
            <person name="Nakayama T."/>
            <person name="Obornik M."/>
            <person name="Reyes-Prieto A."/>
            <person name="Armbrust E.V."/>
            <person name="Aves S.J."/>
            <person name="Beiko R.G."/>
            <person name="Coutinho P."/>
            <person name="Dacks J.B."/>
            <person name="Durnford D.G."/>
            <person name="Fast N.M."/>
            <person name="Green B.R."/>
            <person name="Grisdale C.J."/>
            <person name="Hempel F."/>
            <person name="Henrissat B."/>
            <person name="Hoppner M.P."/>
            <person name="Ishida K."/>
            <person name="Kim E."/>
            <person name="Koreny L."/>
            <person name="Kroth P.G."/>
            <person name="Liu Y."/>
            <person name="Malik S.B."/>
            <person name="Maier U.G."/>
            <person name="McRose D."/>
            <person name="Mock T."/>
            <person name="Neilson J.A."/>
            <person name="Onodera N.T."/>
            <person name="Poole A.M."/>
            <person name="Pritham E.J."/>
            <person name="Richards T.A."/>
            <person name="Rocap G."/>
            <person name="Roy S.W."/>
            <person name="Sarai C."/>
            <person name="Schaack S."/>
            <person name="Shirato S."/>
            <person name="Slamovits C.H."/>
            <person name="Spencer D.F."/>
            <person name="Suzuki S."/>
            <person name="Worden A.Z."/>
            <person name="Zauner S."/>
            <person name="Barry K."/>
            <person name="Bell C."/>
            <person name="Bharti A.K."/>
            <person name="Crow J.A."/>
            <person name="Grimwood J."/>
            <person name="Kramer R."/>
            <person name="Lindquist E."/>
            <person name="Lucas S."/>
            <person name="Salamov A."/>
            <person name="McFadden G.I."/>
            <person name="Lane C.E."/>
            <person name="Keeling P.J."/>
            <person name="Gray M.W."/>
            <person name="Grigoriev I.V."/>
            <person name="Archibald J.M."/>
        </authorList>
    </citation>
    <scope>NUCLEOTIDE SEQUENCE</scope>
    <source>
        <strain evidence="5 7">CCMP2712</strain>
    </source>
</reference>
<feature type="domain" description="J" evidence="4">
    <location>
        <begin position="959"/>
        <end position="1032"/>
    </location>
</feature>
<dbReference type="PROSITE" id="PS00636">
    <property type="entry name" value="DNAJ_1"/>
    <property type="match status" value="1"/>
</dbReference>
<dbReference type="SMART" id="SM00271">
    <property type="entry name" value="DnaJ"/>
    <property type="match status" value="1"/>
</dbReference>
<dbReference type="Proteomes" id="UP000011087">
    <property type="component" value="Unassembled WGS sequence"/>
</dbReference>
<dbReference type="InterPro" id="IPR011990">
    <property type="entry name" value="TPR-like_helical_dom_sf"/>
</dbReference>
<dbReference type="OMA" id="KLHNGLW"/>
<evidence type="ECO:0000259" key="4">
    <source>
        <dbReference type="PROSITE" id="PS50076"/>
    </source>
</evidence>
<feature type="compositionally biased region" description="Low complexity" evidence="3">
    <location>
        <begin position="135"/>
        <end position="144"/>
    </location>
</feature>
<dbReference type="PANTHER" id="PTHR44200:SF1">
    <property type="entry name" value="DNAJ HOMOLOG SUBFAMILY C MEMBER 7"/>
    <property type="match status" value="1"/>
</dbReference>